<feature type="transmembrane region" description="Helical" evidence="1">
    <location>
        <begin position="76"/>
        <end position="97"/>
    </location>
</feature>
<accession>A0ABS7U6M9</accession>
<dbReference type="EMBL" id="JAIQZJ010000001">
    <property type="protein sequence ID" value="MBZ5736644.1"/>
    <property type="molecule type" value="Genomic_DNA"/>
</dbReference>
<dbReference type="Proteomes" id="UP000780875">
    <property type="component" value="Unassembled WGS sequence"/>
</dbReference>
<evidence type="ECO:0000313" key="3">
    <source>
        <dbReference type="Proteomes" id="UP000780875"/>
    </source>
</evidence>
<dbReference type="NCBIfam" id="NF033634">
    <property type="entry name" value="SLATT_1"/>
    <property type="match status" value="1"/>
</dbReference>
<reference evidence="2 3" key="1">
    <citation type="submission" date="2021-09" db="EMBL/GenBank/DDBJ databases">
        <title>Whole genome sequence of Nocardioides sp. GBK3QG-3.</title>
        <authorList>
            <person name="Tuo L."/>
        </authorList>
    </citation>
    <scope>NUCLEOTIDE SEQUENCE [LARGE SCALE GENOMIC DNA]</scope>
    <source>
        <strain evidence="2 3">GBK3QG-3</strain>
    </source>
</reference>
<evidence type="ECO:0000256" key="1">
    <source>
        <dbReference type="SAM" id="Phobius"/>
    </source>
</evidence>
<proteinExistence type="predicted"/>
<gene>
    <name evidence="2" type="ORF">K8U61_00615</name>
</gene>
<keyword evidence="3" id="KW-1185">Reference proteome</keyword>
<evidence type="ECO:0000313" key="2">
    <source>
        <dbReference type="EMBL" id="MBZ5736644.1"/>
    </source>
</evidence>
<protein>
    <submittedName>
        <fullName evidence="2">SLATT domain-containing protein</fullName>
    </submittedName>
</protein>
<organism evidence="2 3">
    <name type="scientific">Nocardioides mangrovi</name>
    <dbReference type="NCBI Taxonomy" id="2874580"/>
    <lineage>
        <taxon>Bacteria</taxon>
        <taxon>Bacillati</taxon>
        <taxon>Actinomycetota</taxon>
        <taxon>Actinomycetes</taxon>
        <taxon>Propionibacteriales</taxon>
        <taxon>Nocardioidaceae</taxon>
        <taxon>Nocardioides</taxon>
    </lineage>
</organism>
<keyword evidence="1" id="KW-0472">Membrane</keyword>
<keyword evidence="1" id="KW-0812">Transmembrane</keyword>
<keyword evidence="1" id="KW-1133">Transmembrane helix</keyword>
<sequence length="166" mass="19207">MRPQPPNNGYVPEELAKDLPPFALAQLLRKRLQEAENYGRRRRSRWRLFASVTKFGALALSAAATILLGFAELDHLAAAGFVCTALVTTIGAIEPYFNWRSRWIMAEEAMHDWYALEQKLIWYVGMSAEQDLDPSKIAKIDQERRAVWDRFGQQWLEQRRRSESPV</sequence>
<feature type="transmembrane region" description="Helical" evidence="1">
    <location>
        <begin position="48"/>
        <end position="70"/>
    </location>
</feature>
<name>A0ABS7U6M9_9ACTN</name>
<comment type="caution">
    <text evidence="2">The sequence shown here is derived from an EMBL/GenBank/DDBJ whole genome shotgun (WGS) entry which is preliminary data.</text>
</comment>